<dbReference type="EMBL" id="VSSQ01111393">
    <property type="protein sequence ID" value="MPN48768.1"/>
    <property type="molecule type" value="Genomic_DNA"/>
</dbReference>
<name>A0A645IBV2_9ZZZZ</name>
<dbReference type="AlphaFoldDB" id="A0A645IBV2"/>
<protein>
    <submittedName>
        <fullName evidence="1">Uncharacterized protein</fullName>
    </submittedName>
</protein>
<sequence>MVTPRTESLSLEKGALSGKVLAVRNTDAFTTAAAVSLDEKPLAESRSILVLHLTDTIVEGCTFNNTRTLHKAGATGPLLQKRGRAVIELRSAGPFRVTPLSTDGDALAPLEGTLKNGRFSFPADTGCRPEGVFAYHLTR</sequence>
<gene>
    <name evidence="1" type="ORF">SDC9_196380</name>
</gene>
<accession>A0A645IBV2</accession>
<comment type="caution">
    <text evidence="1">The sequence shown here is derived from an EMBL/GenBank/DDBJ whole genome shotgun (WGS) entry which is preliminary data.</text>
</comment>
<proteinExistence type="predicted"/>
<evidence type="ECO:0000313" key="1">
    <source>
        <dbReference type="EMBL" id="MPN48768.1"/>
    </source>
</evidence>
<reference evidence="1" key="1">
    <citation type="submission" date="2019-08" db="EMBL/GenBank/DDBJ databases">
        <authorList>
            <person name="Kucharzyk K."/>
            <person name="Murdoch R.W."/>
            <person name="Higgins S."/>
            <person name="Loffler F."/>
        </authorList>
    </citation>
    <scope>NUCLEOTIDE SEQUENCE</scope>
</reference>
<organism evidence="1">
    <name type="scientific">bioreactor metagenome</name>
    <dbReference type="NCBI Taxonomy" id="1076179"/>
    <lineage>
        <taxon>unclassified sequences</taxon>
        <taxon>metagenomes</taxon>
        <taxon>ecological metagenomes</taxon>
    </lineage>
</organism>